<feature type="compositionally biased region" description="Acidic residues" evidence="7">
    <location>
        <begin position="490"/>
        <end position="500"/>
    </location>
</feature>
<keyword evidence="3" id="KW-0808">Transferase</keyword>
<dbReference type="InterPro" id="IPR054708">
    <property type="entry name" value="MTPAP-like_central"/>
</dbReference>
<sequence length="1294" mass="145357">MSHRASDLRFRQGERRGRRYSTTETDAPPSRPSRRQYSIRRAHRDARVSSLSVGCTAEQSNGAAVRQITRLKQPKKLTMEELEAEGIHMLKEKSARFPDAIAYCRMCEYHVHCFEQHLKHPDHKKAKTERRRVERLGLLPDPTPMHSAALTVLVERVAKVDGRPVEHLLAISNFAEMLSATLQRVINPARIPALSLPVLHEMHKSETEQQSGDEAVCPYESDCSVISRTFSGTSDWNVGEIWWRFFKYYTVMRGSQENIVQIRRKAPVDRDEKNWTKKRIAIEDPFLPAKNLAQFSQAMYDYFASCFQTTFSYFIIPRTRAGAVFQFDLGNPPPTPPKKSPVTTRKRRRLKDRSAELKAKENQSELSDVQSSDPPPQEHSPPTAPSPTGQSESLTSSSPTARSSSPCEYTSTFMRQLAKAPLASSSLPHEVEAKCVRANILSSGRCEDRAYKTDRCKPTAHSLVSQATSVAHIDKKARENASVGNKDVGTQEEDESDEDYEQKGADVIELSDDEDDDDDEGDEEEEEATDEQPSDSVDLSADSPSPIDHQLVDVDALGEKLAAMAIADFHYDFSECYFCGDMIVEVTCLYCTVVGHKEVDCPEKKLPENIPLSPMSQEFHDDVNAMLDCLHYANKITKYQINFMEQLRQTLQAKLDAHLFPGNCRLDLFGSARNGFGFCFSDIDLCLRFNDDQLPSHIDPRVIIQECANLLSADREFFEVVPITTAKVPIVKFKHFWQTVEGDISLYNVLALRNTELLRTYAMMDERVQKLGIVVKSWAKHCDIGDASKGSLSSYSLIIMLIHYLQRCDPPVVPVLQEMGNEDGSKSVMVDGWNTYFFSDLKVLRLWSRNRQTVAQLWLGFLCYYAEQKFNPALDVVQIRQTKPLSKFEKLWTGKSLAIEDPFDLNHNLAAGLGKRMFSYIWRCLIRSRVVFGNADVHQKFLRYSQAPSVKESSMEADFVRLMLDEARLKEDPPRDRVCRICGTVGHFAESCPRNRRNRAAAKRQQEVQQYQNHYQQRYARDRQLSTSSSDPPKRPVLRSSVSASYDVESYGRPVTSRDNRSAQLANLSLSEERRVTTEEKANRKERRQRKEDARKMLHEVHQSSTPSSGGDGIDEEVMAAALGVGFVNSIEALSALGQPVPSRMPFVHNRGRGGGHAPVVISSHPRGFHHRAPQPLHLQQQSARQQLSGAGGSSKRSPAVRAAQSSSAAVPRADGDVPAVISAPPGAAKAKSRTWKQSSPSKRPSPADSTASPSAAVRRQRRHLANGPPGWNAGQVMQQGLGRGQVANIWKDE</sequence>
<proteinExistence type="predicted"/>
<dbReference type="PANTHER" id="PTHR12271">
    <property type="entry name" value="POLY A POLYMERASE CID PAP -RELATED"/>
    <property type="match status" value="1"/>
</dbReference>
<keyword evidence="4" id="KW-0479">Metal-binding</keyword>
<feature type="compositionally biased region" description="Pro residues" evidence="7">
    <location>
        <begin position="373"/>
        <end position="385"/>
    </location>
</feature>
<feature type="region of interest" description="Disordered" evidence="7">
    <location>
        <begin position="995"/>
        <end position="1113"/>
    </location>
</feature>
<dbReference type="GO" id="GO:0008270">
    <property type="term" value="F:zinc ion binding"/>
    <property type="evidence" value="ECO:0007669"/>
    <property type="project" value="UniProtKB-KW"/>
</dbReference>
<comment type="cofactor">
    <cofactor evidence="1">
        <name>Mn(2+)</name>
        <dbReference type="ChEBI" id="CHEBI:29035"/>
    </cofactor>
</comment>
<comment type="cofactor">
    <cofactor evidence="2">
        <name>Mg(2+)</name>
        <dbReference type="ChEBI" id="CHEBI:18420"/>
    </cofactor>
</comment>
<feature type="compositionally biased region" description="Low complexity" evidence="7">
    <location>
        <begin position="1007"/>
        <end position="1018"/>
    </location>
</feature>
<dbReference type="GO" id="GO:0005737">
    <property type="term" value="C:cytoplasm"/>
    <property type="evidence" value="ECO:0007669"/>
    <property type="project" value="UniProtKB-SubCell"/>
</dbReference>
<evidence type="ECO:0000256" key="6">
    <source>
        <dbReference type="PROSITE-ProRule" id="PRU00047"/>
    </source>
</evidence>
<feature type="compositionally biased region" description="Acidic residues" evidence="7">
    <location>
        <begin position="509"/>
        <end position="533"/>
    </location>
</feature>
<organism evidence="9 10">
    <name type="scientific">Plectus sambesii</name>
    <dbReference type="NCBI Taxonomy" id="2011161"/>
    <lineage>
        <taxon>Eukaryota</taxon>
        <taxon>Metazoa</taxon>
        <taxon>Ecdysozoa</taxon>
        <taxon>Nematoda</taxon>
        <taxon>Chromadorea</taxon>
        <taxon>Plectida</taxon>
        <taxon>Plectina</taxon>
        <taxon>Plectoidea</taxon>
        <taxon>Plectidae</taxon>
        <taxon>Plectus</taxon>
    </lineage>
</organism>
<feature type="compositionally biased region" description="Basic residues" evidence="7">
    <location>
        <begin position="32"/>
        <end position="43"/>
    </location>
</feature>
<accession>A0A914XLW0</accession>
<feature type="region of interest" description="Disordered" evidence="7">
    <location>
        <begin position="327"/>
        <end position="408"/>
    </location>
</feature>
<dbReference type="SUPFAM" id="SSF81631">
    <property type="entry name" value="PAP/OAS1 substrate-binding domain"/>
    <property type="match status" value="2"/>
</dbReference>
<evidence type="ECO:0000256" key="3">
    <source>
        <dbReference type="ARBA" id="ARBA00022679"/>
    </source>
</evidence>
<feature type="compositionally biased region" description="Basic and acidic residues" evidence="7">
    <location>
        <begin position="352"/>
        <end position="363"/>
    </location>
</feature>
<dbReference type="Pfam" id="PF03828">
    <property type="entry name" value="PAP_assoc"/>
    <property type="match status" value="2"/>
</dbReference>
<feature type="region of interest" description="Disordered" evidence="7">
    <location>
        <begin position="1"/>
        <end position="43"/>
    </location>
</feature>
<dbReference type="SMART" id="SM00343">
    <property type="entry name" value="ZnF_C2HC"/>
    <property type="match status" value="2"/>
</dbReference>
<dbReference type="InterPro" id="IPR002058">
    <property type="entry name" value="PAP_assoc"/>
</dbReference>
<keyword evidence="5" id="KW-0460">Magnesium</keyword>
<keyword evidence="6" id="KW-0863">Zinc-finger</keyword>
<dbReference type="InterPro" id="IPR036875">
    <property type="entry name" value="Znf_CCHC_sf"/>
</dbReference>
<reference evidence="10" key="1">
    <citation type="submission" date="2022-11" db="UniProtKB">
        <authorList>
            <consortium name="WormBaseParasite"/>
        </authorList>
    </citation>
    <scope>IDENTIFICATION</scope>
</reference>
<dbReference type="Gene3D" id="1.10.1410.10">
    <property type="match status" value="2"/>
</dbReference>
<dbReference type="PROSITE" id="PS50158">
    <property type="entry name" value="ZF_CCHC"/>
    <property type="match status" value="1"/>
</dbReference>
<feature type="domain" description="CCHC-type" evidence="8">
    <location>
        <begin position="979"/>
        <end position="994"/>
    </location>
</feature>
<feature type="compositionally biased region" description="Polar residues" evidence="7">
    <location>
        <begin position="1178"/>
        <end position="1189"/>
    </location>
</feature>
<dbReference type="Proteomes" id="UP000887566">
    <property type="component" value="Unplaced"/>
</dbReference>
<evidence type="ECO:0000256" key="5">
    <source>
        <dbReference type="ARBA" id="ARBA00022842"/>
    </source>
</evidence>
<keyword evidence="9" id="KW-1185">Reference proteome</keyword>
<dbReference type="Pfam" id="PF22600">
    <property type="entry name" value="MTPAP-like_central"/>
    <property type="match status" value="1"/>
</dbReference>
<dbReference type="GO" id="GO:1990817">
    <property type="term" value="F:poly(A) RNA polymerase activity"/>
    <property type="evidence" value="ECO:0007669"/>
    <property type="project" value="UniProtKB-ARBA"/>
</dbReference>
<dbReference type="Gene3D" id="3.30.460.10">
    <property type="entry name" value="Beta Polymerase, domain 2"/>
    <property type="match status" value="1"/>
</dbReference>
<dbReference type="CDD" id="cd05402">
    <property type="entry name" value="NT_PAP_TUTase"/>
    <property type="match status" value="1"/>
</dbReference>
<feature type="compositionally biased region" description="Basic and acidic residues" evidence="7">
    <location>
        <begin position="1"/>
        <end position="15"/>
    </location>
</feature>
<evidence type="ECO:0000313" key="9">
    <source>
        <dbReference type="Proteomes" id="UP000887566"/>
    </source>
</evidence>
<feature type="compositionally biased region" description="Low complexity" evidence="7">
    <location>
        <begin position="1245"/>
        <end position="1257"/>
    </location>
</feature>
<dbReference type="InterPro" id="IPR001878">
    <property type="entry name" value="Znf_CCHC"/>
</dbReference>
<feature type="compositionally biased region" description="Low complexity" evidence="7">
    <location>
        <begin position="386"/>
        <end position="406"/>
    </location>
</feature>
<feature type="region of interest" description="Disordered" evidence="7">
    <location>
        <begin position="462"/>
        <end position="548"/>
    </location>
</feature>
<evidence type="ECO:0000256" key="2">
    <source>
        <dbReference type="ARBA" id="ARBA00001946"/>
    </source>
</evidence>
<evidence type="ECO:0000256" key="7">
    <source>
        <dbReference type="SAM" id="MobiDB-lite"/>
    </source>
</evidence>
<dbReference type="GO" id="GO:0019899">
    <property type="term" value="F:enzyme binding"/>
    <property type="evidence" value="ECO:0007669"/>
    <property type="project" value="UniProtKB-ARBA"/>
</dbReference>
<evidence type="ECO:0000256" key="4">
    <source>
        <dbReference type="ARBA" id="ARBA00022723"/>
    </source>
</evidence>
<feature type="compositionally biased region" description="Low complexity" evidence="7">
    <location>
        <begin position="1197"/>
        <end position="1213"/>
    </location>
</feature>
<evidence type="ECO:0000259" key="8">
    <source>
        <dbReference type="PROSITE" id="PS50158"/>
    </source>
</evidence>
<name>A0A914XLW0_9BILA</name>
<dbReference type="WBParaSite" id="PSAMB.scaffold942size38325.g9985.t1">
    <property type="protein sequence ID" value="PSAMB.scaffold942size38325.g9985.t1"/>
    <property type="gene ID" value="PSAMB.scaffold942size38325.g9985"/>
</dbReference>
<dbReference type="SUPFAM" id="SSF81301">
    <property type="entry name" value="Nucleotidyltransferase"/>
    <property type="match status" value="1"/>
</dbReference>
<evidence type="ECO:0000313" key="10">
    <source>
        <dbReference type="WBParaSite" id="PSAMB.scaffold942size38325.g9985.t1"/>
    </source>
</evidence>
<dbReference type="SUPFAM" id="SSF57756">
    <property type="entry name" value="Retrovirus zinc finger-like domains"/>
    <property type="match status" value="1"/>
</dbReference>
<feature type="compositionally biased region" description="Basic and acidic residues" evidence="7">
    <location>
        <begin position="1071"/>
        <end position="1102"/>
    </location>
</feature>
<dbReference type="InterPro" id="IPR043519">
    <property type="entry name" value="NT_sf"/>
</dbReference>
<feature type="region of interest" description="Disordered" evidence="7">
    <location>
        <begin position="1151"/>
        <end position="1294"/>
    </location>
</feature>
<dbReference type="PANTHER" id="PTHR12271:SF66">
    <property type="entry name" value="TERMINAL URIDYLYLTRANSFERASE TAILOR"/>
    <property type="match status" value="1"/>
</dbReference>
<dbReference type="GO" id="GO:0003676">
    <property type="term" value="F:nucleic acid binding"/>
    <property type="evidence" value="ECO:0007669"/>
    <property type="project" value="InterPro"/>
</dbReference>
<protein>
    <submittedName>
        <fullName evidence="10">RNA uridylyltransferase</fullName>
    </submittedName>
</protein>
<dbReference type="GO" id="GO:0031123">
    <property type="term" value="P:RNA 3'-end processing"/>
    <property type="evidence" value="ECO:0007669"/>
    <property type="project" value="TreeGrafter"/>
</dbReference>
<keyword evidence="6" id="KW-0862">Zinc</keyword>
<evidence type="ECO:0000256" key="1">
    <source>
        <dbReference type="ARBA" id="ARBA00001936"/>
    </source>
</evidence>